<protein>
    <submittedName>
        <fullName evidence="1">Uncharacterized protein</fullName>
    </submittedName>
</protein>
<evidence type="ECO:0000313" key="1">
    <source>
        <dbReference type="EMBL" id="KAF5920255.1"/>
    </source>
</evidence>
<keyword evidence="2" id="KW-1185">Reference proteome</keyword>
<gene>
    <name evidence="1" type="ORF">HPG69_010659</name>
</gene>
<sequence length="69" mass="7647">MQLLHLRRPRVTLESPVFENRACDAVLKCPWKGGGEITCTAGHQCDQGLLRPRKGLSSVPRQLPVLIAQ</sequence>
<dbReference type="Proteomes" id="UP000551758">
    <property type="component" value="Unassembled WGS sequence"/>
</dbReference>
<dbReference type="EMBL" id="JACDTQ010002144">
    <property type="protein sequence ID" value="KAF5920255.1"/>
    <property type="molecule type" value="Genomic_DNA"/>
</dbReference>
<comment type="caution">
    <text evidence="1">The sequence shown here is derived from an EMBL/GenBank/DDBJ whole genome shotgun (WGS) entry which is preliminary data.</text>
</comment>
<reference evidence="1 2" key="1">
    <citation type="journal article" date="2020" name="Mol. Biol. Evol.">
        <title>Interspecific Gene Flow and the Evolution of Specialization in Black and White Rhinoceros.</title>
        <authorList>
            <person name="Moodley Y."/>
            <person name="Westbury M.V."/>
            <person name="Russo I.M."/>
            <person name="Gopalakrishnan S."/>
            <person name="Rakotoarivelo A."/>
            <person name="Olsen R.A."/>
            <person name="Prost S."/>
            <person name="Tunstall T."/>
            <person name="Ryder O.A."/>
            <person name="Dalen L."/>
            <person name="Bruford M.W."/>
        </authorList>
    </citation>
    <scope>NUCLEOTIDE SEQUENCE [LARGE SCALE GENOMIC DNA]</scope>
    <source>
        <strain evidence="1">SBR-YM</strain>
        <tissue evidence="1">Skin</tissue>
    </source>
</reference>
<accession>A0A7J7EWU1</accession>
<proteinExistence type="predicted"/>
<dbReference type="AlphaFoldDB" id="A0A7J7EWU1"/>
<name>A0A7J7EWU1_DICBM</name>
<organism evidence="1 2">
    <name type="scientific">Diceros bicornis minor</name>
    <name type="common">South-central black rhinoceros</name>
    <dbReference type="NCBI Taxonomy" id="77932"/>
    <lineage>
        <taxon>Eukaryota</taxon>
        <taxon>Metazoa</taxon>
        <taxon>Chordata</taxon>
        <taxon>Craniata</taxon>
        <taxon>Vertebrata</taxon>
        <taxon>Euteleostomi</taxon>
        <taxon>Mammalia</taxon>
        <taxon>Eutheria</taxon>
        <taxon>Laurasiatheria</taxon>
        <taxon>Perissodactyla</taxon>
        <taxon>Rhinocerotidae</taxon>
        <taxon>Diceros</taxon>
    </lineage>
</organism>
<evidence type="ECO:0000313" key="2">
    <source>
        <dbReference type="Proteomes" id="UP000551758"/>
    </source>
</evidence>